<comment type="caution">
    <text evidence="1">The sequence shown here is derived from an EMBL/GenBank/DDBJ whole genome shotgun (WGS) entry which is preliminary data.</text>
</comment>
<evidence type="ECO:0000313" key="1">
    <source>
        <dbReference type="EMBL" id="MPN29931.1"/>
    </source>
</evidence>
<dbReference type="EMBL" id="VSSQ01080845">
    <property type="protein sequence ID" value="MPN29931.1"/>
    <property type="molecule type" value="Genomic_DNA"/>
</dbReference>
<organism evidence="1">
    <name type="scientific">bioreactor metagenome</name>
    <dbReference type="NCBI Taxonomy" id="1076179"/>
    <lineage>
        <taxon>unclassified sequences</taxon>
        <taxon>metagenomes</taxon>
        <taxon>ecological metagenomes</taxon>
    </lineage>
</organism>
<gene>
    <name evidence="1" type="ORF">SDC9_177388</name>
</gene>
<accession>A0A645GSV5</accession>
<proteinExistence type="predicted"/>
<protein>
    <submittedName>
        <fullName evidence="1">Uncharacterized protein</fullName>
    </submittedName>
</protein>
<dbReference type="AlphaFoldDB" id="A0A645GSV5"/>
<name>A0A645GSV5_9ZZZZ</name>
<sequence>MDGDNFRKEQPLLDRPEQLRLKLQGKGYQKLDFDTLSLHREHNRLQ</sequence>
<reference evidence="1" key="1">
    <citation type="submission" date="2019-08" db="EMBL/GenBank/DDBJ databases">
        <authorList>
            <person name="Kucharzyk K."/>
            <person name="Murdoch R.W."/>
            <person name="Higgins S."/>
            <person name="Loffler F."/>
        </authorList>
    </citation>
    <scope>NUCLEOTIDE SEQUENCE</scope>
</reference>